<organism evidence="3 4">
    <name type="scientific">Amphimedon queenslandica</name>
    <name type="common">Sponge</name>
    <dbReference type="NCBI Taxonomy" id="400682"/>
    <lineage>
        <taxon>Eukaryota</taxon>
        <taxon>Metazoa</taxon>
        <taxon>Porifera</taxon>
        <taxon>Demospongiae</taxon>
        <taxon>Heteroscleromorpha</taxon>
        <taxon>Haplosclerida</taxon>
        <taxon>Niphatidae</taxon>
        <taxon>Amphimedon</taxon>
    </lineage>
</organism>
<dbReference type="KEGG" id="aqu:109584545"/>
<dbReference type="AlphaFoldDB" id="A0AAN0JGV0"/>
<evidence type="ECO:0000313" key="4">
    <source>
        <dbReference type="Proteomes" id="UP000007879"/>
    </source>
</evidence>
<dbReference type="InterPro" id="IPR036116">
    <property type="entry name" value="FN3_sf"/>
</dbReference>
<sequence>MLQVLFLMVSLACSVKAILAPPLPINASLGSTAVFTCVCHDCIGQYWLVNGRSAEFQDIQEKGVFPNGPYIFPNGSKQYNVSVPATVQWNESTIQCVVNRNWEYFESPIVKLLVQGMMKMIKVGLYFYLGLLSKVTATVTQINSTTLLLKYEAPDTLTGVPILYYNIVISPTDVSVNITDTQYKLYLNEFCSTYNISITPWNIVGKGNTTMVSGIILYQVPVITTPHLVEGTLEAFIDFQYNKYCIGTVPQLVLLHINNEKYNCSLVSPTTICTSIITADINDANVTINISKVLEYGTTYSVEMSLYTINNIGSNNFTFKFNTYHVISATILSSNDSTVCVQCNFRNNSQSTGCYAAFQLINNNEGPISATIVYYEIIKPLMDTVAIGCINTLPNGMYSVSILDTLSYQEGRFNNTAINMSSIIIINNTIITDAGITSSAIFISTTIYDIESYVVNIASPDVINSIPYSSSYVTFSSYDISSSYATCSSDYVTPSSYATSSGYVTSLRYANSSNYDDFVPVATNNAPVLIISLASILPVLIIIIIMVLLLGVCLIVKKKGLSEDAAIQSNEAYGISLPGKASGMMQSNIAYESISMALQTNAIYEQVDIIVYEKTK</sequence>
<feature type="transmembrane region" description="Helical" evidence="1">
    <location>
        <begin position="528"/>
        <end position="556"/>
    </location>
</feature>
<accession>A0AAN0JGV0</accession>
<evidence type="ECO:0000313" key="3">
    <source>
        <dbReference type="EnsemblMetazoa" id="XP_019855878.1"/>
    </source>
</evidence>
<name>A0AAN0JGV0_AMPQE</name>
<protein>
    <recommendedName>
        <fullName evidence="5">Ig-like domain-containing protein</fullName>
    </recommendedName>
</protein>
<dbReference type="Proteomes" id="UP000007879">
    <property type="component" value="Unassembled WGS sequence"/>
</dbReference>
<dbReference type="EnsemblMetazoa" id="XM_020000319.1">
    <property type="protein sequence ID" value="XP_019855878.1"/>
    <property type="gene ID" value="LOC109584545"/>
</dbReference>
<keyword evidence="4" id="KW-1185">Reference proteome</keyword>
<feature type="chain" id="PRO_5042846758" description="Ig-like domain-containing protein" evidence="2">
    <location>
        <begin position="18"/>
        <end position="616"/>
    </location>
</feature>
<dbReference type="GeneID" id="109584545"/>
<dbReference type="SUPFAM" id="SSF49265">
    <property type="entry name" value="Fibronectin type III"/>
    <property type="match status" value="1"/>
</dbReference>
<keyword evidence="2" id="KW-0732">Signal</keyword>
<keyword evidence="1" id="KW-0812">Transmembrane</keyword>
<feature type="signal peptide" evidence="2">
    <location>
        <begin position="1"/>
        <end position="17"/>
    </location>
</feature>
<reference evidence="3" key="2">
    <citation type="submission" date="2024-06" db="UniProtKB">
        <authorList>
            <consortium name="EnsemblMetazoa"/>
        </authorList>
    </citation>
    <scope>IDENTIFICATION</scope>
</reference>
<proteinExistence type="predicted"/>
<evidence type="ECO:0000256" key="2">
    <source>
        <dbReference type="SAM" id="SignalP"/>
    </source>
</evidence>
<reference evidence="4" key="1">
    <citation type="journal article" date="2010" name="Nature">
        <title>The Amphimedon queenslandica genome and the evolution of animal complexity.</title>
        <authorList>
            <person name="Srivastava M."/>
            <person name="Simakov O."/>
            <person name="Chapman J."/>
            <person name="Fahey B."/>
            <person name="Gauthier M.E."/>
            <person name="Mitros T."/>
            <person name="Richards G.S."/>
            <person name="Conaco C."/>
            <person name="Dacre M."/>
            <person name="Hellsten U."/>
            <person name="Larroux C."/>
            <person name="Putnam N.H."/>
            <person name="Stanke M."/>
            <person name="Adamska M."/>
            <person name="Darling A."/>
            <person name="Degnan S.M."/>
            <person name="Oakley T.H."/>
            <person name="Plachetzki D.C."/>
            <person name="Zhai Y."/>
            <person name="Adamski M."/>
            <person name="Calcino A."/>
            <person name="Cummins S.F."/>
            <person name="Goodstein D.M."/>
            <person name="Harris C."/>
            <person name="Jackson D.J."/>
            <person name="Leys S.P."/>
            <person name="Shu S."/>
            <person name="Woodcroft B.J."/>
            <person name="Vervoort M."/>
            <person name="Kosik K.S."/>
            <person name="Manning G."/>
            <person name="Degnan B.M."/>
            <person name="Rokhsar D.S."/>
        </authorList>
    </citation>
    <scope>NUCLEOTIDE SEQUENCE [LARGE SCALE GENOMIC DNA]</scope>
</reference>
<evidence type="ECO:0008006" key="5">
    <source>
        <dbReference type="Google" id="ProtNLM"/>
    </source>
</evidence>
<evidence type="ECO:0000256" key="1">
    <source>
        <dbReference type="SAM" id="Phobius"/>
    </source>
</evidence>
<keyword evidence="1" id="KW-0472">Membrane</keyword>
<keyword evidence="1" id="KW-1133">Transmembrane helix</keyword>
<dbReference type="RefSeq" id="XP_019855878.1">
    <property type="nucleotide sequence ID" value="XM_020000319.1"/>
</dbReference>